<dbReference type="Proteomes" id="UP000054248">
    <property type="component" value="Unassembled WGS sequence"/>
</dbReference>
<name>A0A0C3QFS8_9AGAM</name>
<proteinExistence type="predicted"/>
<reference evidence="1 2" key="1">
    <citation type="submission" date="2014-04" db="EMBL/GenBank/DDBJ databases">
        <authorList>
            <consortium name="DOE Joint Genome Institute"/>
            <person name="Kuo A."/>
            <person name="Girlanda M."/>
            <person name="Perotto S."/>
            <person name="Kohler A."/>
            <person name="Nagy L.G."/>
            <person name="Floudas D."/>
            <person name="Copeland A."/>
            <person name="Barry K.W."/>
            <person name="Cichocki N."/>
            <person name="Veneault-Fourrey C."/>
            <person name="LaButti K."/>
            <person name="Lindquist E.A."/>
            <person name="Lipzen A."/>
            <person name="Lundell T."/>
            <person name="Morin E."/>
            <person name="Murat C."/>
            <person name="Sun H."/>
            <person name="Tunlid A."/>
            <person name="Henrissat B."/>
            <person name="Grigoriev I.V."/>
            <person name="Hibbett D.S."/>
            <person name="Martin F."/>
            <person name="Nordberg H.P."/>
            <person name="Cantor M.N."/>
            <person name="Hua S.X."/>
        </authorList>
    </citation>
    <scope>NUCLEOTIDE SEQUENCE [LARGE SCALE GENOMIC DNA]</scope>
    <source>
        <strain evidence="1 2">MUT 4182</strain>
    </source>
</reference>
<dbReference type="HOGENOM" id="CLU_2419197_0_0_1"/>
<gene>
    <name evidence="1" type="ORF">M407DRAFT_26395</name>
</gene>
<evidence type="ECO:0000313" key="1">
    <source>
        <dbReference type="EMBL" id="KIO24199.1"/>
    </source>
</evidence>
<keyword evidence="2" id="KW-1185">Reference proteome</keyword>
<feature type="non-terminal residue" evidence="1">
    <location>
        <position position="92"/>
    </location>
</feature>
<evidence type="ECO:0000313" key="2">
    <source>
        <dbReference type="Proteomes" id="UP000054248"/>
    </source>
</evidence>
<organism evidence="1 2">
    <name type="scientific">Tulasnella calospora MUT 4182</name>
    <dbReference type="NCBI Taxonomy" id="1051891"/>
    <lineage>
        <taxon>Eukaryota</taxon>
        <taxon>Fungi</taxon>
        <taxon>Dikarya</taxon>
        <taxon>Basidiomycota</taxon>
        <taxon>Agaricomycotina</taxon>
        <taxon>Agaricomycetes</taxon>
        <taxon>Cantharellales</taxon>
        <taxon>Tulasnellaceae</taxon>
        <taxon>Tulasnella</taxon>
    </lineage>
</organism>
<reference evidence="2" key="2">
    <citation type="submission" date="2015-01" db="EMBL/GenBank/DDBJ databases">
        <title>Evolutionary Origins and Diversification of the Mycorrhizal Mutualists.</title>
        <authorList>
            <consortium name="DOE Joint Genome Institute"/>
            <consortium name="Mycorrhizal Genomics Consortium"/>
            <person name="Kohler A."/>
            <person name="Kuo A."/>
            <person name="Nagy L.G."/>
            <person name="Floudas D."/>
            <person name="Copeland A."/>
            <person name="Barry K.W."/>
            <person name="Cichocki N."/>
            <person name="Veneault-Fourrey C."/>
            <person name="LaButti K."/>
            <person name="Lindquist E.A."/>
            <person name="Lipzen A."/>
            <person name="Lundell T."/>
            <person name="Morin E."/>
            <person name="Murat C."/>
            <person name="Riley R."/>
            <person name="Ohm R."/>
            <person name="Sun H."/>
            <person name="Tunlid A."/>
            <person name="Henrissat B."/>
            <person name="Grigoriev I.V."/>
            <person name="Hibbett D.S."/>
            <person name="Martin F."/>
        </authorList>
    </citation>
    <scope>NUCLEOTIDE SEQUENCE [LARGE SCALE GENOMIC DNA]</scope>
    <source>
        <strain evidence="2">MUT 4182</strain>
    </source>
</reference>
<accession>A0A0C3QFS8</accession>
<protein>
    <submittedName>
        <fullName evidence="1">Uncharacterized protein</fullName>
    </submittedName>
</protein>
<dbReference type="AlphaFoldDB" id="A0A0C3QFS8"/>
<dbReference type="EMBL" id="KN823066">
    <property type="protein sequence ID" value="KIO24199.1"/>
    <property type="molecule type" value="Genomic_DNA"/>
</dbReference>
<dbReference type="OrthoDB" id="74764at2759"/>
<sequence>MSSFAGPTDVWTPIQFKVFNAPVSSPAAVAAQAVSYTFTKSPTLLNVLTMFLKPSFAAILASLASVQVANAWFRLACATPLVQERVDPIIAP</sequence>